<dbReference type="Gene3D" id="3.30.420.10">
    <property type="entry name" value="Ribonuclease H-like superfamily/Ribonuclease H"/>
    <property type="match status" value="1"/>
</dbReference>
<dbReference type="GO" id="GO:0004523">
    <property type="term" value="F:RNA-DNA hybrid ribonuclease activity"/>
    <property type="evidence" value="ECO:0007669"/>
    <property type="project" value="InterPro"/>
</dbReference>
<evidence type="ECO:0000256" key="1">
    <source>
        <dbReference type="ARBA" id="ARBA00022679"/>
    </source>
</evidence>
<dbReference type="InterPro" id="IPR012337">
    <property type="entry name" value="RNaseH-like_sf"/>
</dbReference>
<reference evidence="9 10" key="1">
    <citation type="submission" date="2022-01" db="EMBL/GenBank/DDBJ databases">
        <authorList>
            <person name="Xiong W."/>
            <person name="Schranz E."/>
        </authorList>
    </citation>
    <scope>NUCLEOTIDE SEQUENCE [LARGE SCALE GENOMIC DNA]</scope>
</reference>
<sequence>MGKLNFRNPSIDDINDTPIRASLKGPRVKSYDGTGYPGDHVSNFQWAIKMIPMNPKLRCLYFTGTLDGLARYLLASLPSRSIDSFEELCSKFYNSFIQKQRFQQQAHLPKAVRNFVEPATTAVVGFVGQAVWPEGRISLPFTLVEYQKDVRKTILADFIIIKSYSPYSMLLGRTKMYQLRDVPSIVHGLLKFPSEHGIITLRNTDKHTKLSNIVEPPQKEKEASASAEEEEVILVPKSRDQLVRIGMELLSDIKHGLTKLLARYADVFAWRPWRPEYMSGIPRSIIEHYLNLNPGFLPIKHKKRIMASKRNVIVNQESLNGKMADLGRFLVKSKEQSLPFFRSLKNHLGKGTITWMEEAEESLVRLKAYLENLPTLASPKVREPLIVYLSASREAISVVLVAKRSRKQVSVYFLRRVLQEADLNYSIIVKLTMALVYTMMRLRRYFLAHPTTVLSNQPIKQILMQPECSGRITRWSIELVEYDVTYRPGTSLKAQSLVEFLTEIPYEEKASAWVVTTSNTEPTKPQSMYDLQTLWTMYTDGALSQNGSGAGIILISPNEDRLTYALRFNFNCLKNEAEYEGFLAVLQIVLEVGVQKVRAFIDSRLVANQINGSLEAKKV</sequence>
<evidence type="ECO:0000259" key="7">
    <source>
        <dbReference type="Pfam" id="PF13456"/>
    </source>
</evidence>
<dbReference type="InterPro" id="IPR036397">
    <property type="entry name" value="RNaseH_sf"/>
</dbReference>
<keyword evidence="10" id="KW-1185">Reference proteome</keyword>
<keyword evidence="3" id="KW-0540">Nuclease</keyword>
<comment type="caution">
    <text evidence="9">The sequence shown here is derived from an EMBL/GenBank/DDBJ whole genome shotgun (WGS) entry which is preliminary data.</text>
</comment>
<dbReference type="InterPro" id="IPR002156">
    <property type="entry name" value="RNaseH_domain"/>
</dbReference>
<feature type="domain" description="RNase H type-1" evidence="7">
    <location>
        <begin position="540"/>
        <end position="613"/>
    </location>
</feature>
<dbReference type="PANTHER" id="PTHR48475:SF1">
    <property type="entry name" value="RNASE H TYPE-1 DOMAIN-CONTAINING PROTEIN"/>
    <property type="match status" value="1"/>
</dbReference>
<protein>
    <recommendedName>
        <fullName evidence="11">RNase H type-1 domain-containing protein</fullName>
    </recommendedName>
</protein>
<evidence type="ECO:0000259" key="8">
    <source>
        <dbReference type="Pfam" id="PF17917"/>
    </source>
</evidence>
<keyword evidence="6" id="KW-0695">RNA-directed DNA polymerase</keyword>
<evidence type="ECO:0000256" key="3">
    <source>
        <dbReference type="ARBA" id="ARBA00022722"/>
    </source>
</evidence>
<proteinExistence type="predicted"/>
<evidence type="ECO:0000256" key="4">
    <source>
        <dbReference type="ARBA" id="ARBA00022759"/>
    </source>
</evidence>
<dbReference type="InterPro" id="IPR043502">
    <property type="entry name" value="DNA/RNA_pol_sf"/>
</dbReference>
<keyword evidence="1" id="KW-0808">Transferase</keyword>
<keyword evidence="2" id="KW-0548">Nucleotidyltransferase</keyword>
<accession>A0AAU9MSF4</accession>
<gene>
    <name evidence="9" type="ORF">LVIROSA_LOCUS15357</name>
</gene>
<keyword evidence="4" id="KW-0255">Endonuclease</keyword>
<dbReference type="GO" id="GO:0003964">
    <property type="term" value="F:RNA-directed DNA polymerase activity"/>
    <property type="evidence" value="ECO:0007669"/>
    <property type="project" value="UniProtKB-KW"/>
</dbReference>
<evidence type="ECO:0000313" key="10">
    <source>
        <dbReference type="Proteomes" id="UP001157418"/>
    </source>
</evidence>
<evidence type="ECO:0000256" key="2">
    <source>
        <dbReference type="ARBA" id="ARBA00022695"/>
    </source>
</evidence>
<dbReference type="GO" id="GO:0003676">
    <property type="term" value="F:nucleic acid binding"/>
    <property type="evidence" value="ECO:0007669"/>
    <property type="project" value="InterPro"/>
</dbReference>
<organism evidence="9 10">
    <name type="scientific">Lactuca virosa</name>
    <dbReference type="NCBI Taxonomy" id="75947"/>
    <lineage>
        <taxon>Eukaryota</taxon>
        <taxon>Viridiplantae</taxon>
        <taxon>Streptophyta</taxon>
        <taxon>Embryophyta</taxon>
        <taxon>Tracheophyta</taxon>
        <taxon>Spermatophyta</taxon>
        <taxon>Magnoliopsida</taxon>
        <taxon>eudicotyledons</taxon>
        <taxon>Gunneridae</taxon>
        <taxon>Pentapetalae</taxon>
        <taxon>asterids</taxon>
        <taxon>campanulids</taxon>
        <taxon>Asterales</taxon>
        <taxon>Asteraceae</taxon>
        <taxon>Cichorioideae</taxon>
        <taxon>Cichorieae</taxon>
        <taxon>Lactucinae</taxon>
        <taxon>Lactuca</taxon>
    </lineage>
</organism>
<feature type="domain" description="Reverse transcriptase RNase H-like" evidence="8">
    <location>
        <begin position="382"/>
        <end position="482"/>
    </location>
</feature>
<dbReference type="SUPFAM" id="SSF53098">
    <property type="entry name" value="Ribonuclease H-like"/>
    <property type="match status" value="1"/>
</dbReference>
<dbReference type="AlphaFoldDB" id="A0AAU9MSF4"/>
<dbReference type="EMBL" id="CAKMRJ010002223">
    <property type="protein sequence ID" value="CAH1428426.1"/>
    <property type="molecule type" value="Genomic_DNA"/>
</dbReference>
<dbReference type="InterPro" id="IPR041373">
    <property type="entry name" value="RT_RNaseH"/>
</dbReference>
<dbReference type="Proteomes" id="UP001157418">
    <property type="component" value="Unassembled WGS sequence"/>
</dbReference>
<evidence type="ECO:0008006" key="11">
    <source>
        <dbReference type="Google" id="ProtNLM"/>
    </source>
</evidence>
<evidence type="ECO:0000313" key="9">
    <source>
        <dbReference type="EMBL" id="CAH1428426.1"/>
    </source>
</evidence>
<dbReference type="PANTHER" id="PTHR48475">
    <property type="entry name" value="RIBONUCLEASE H"/>
    <property type="match status" value="1"/>
</dbReference>
<evidence type="ECO:0000256" key="6">
    <source>
        <dbReference type="ARBA" id="ARBA00022918"/>
    </source>
</evidence>
<evidence type="ECO:0000256" key="5">
    <source>
        <dbReference type="ARBA" id="ARBA00022801"/>
    </source>
</evidence>
<name>A0AAU9MSF4_9ASTR</name>
<dbReference type="Pfam" id="PF13456">
    <property type="entry name" value="RVT_3"/>
    <property type="match status" value="1"/>
</dbReference>
<dbReference type="Pfam" id="PF17917">
    <property type="entry name" value="RT_RNaseH"/>
    <property type="match status" value="1"/>
</dbReference>
<keyword evidence="5" id="KW-0378">Hydrolase</keyword>
<dbReference type="SUPFAM" id="SSF56672">
    <property type="entry name" value="DNA/RNA polymerases"/>
    <property type="match status" value="1"/>
</dbReference>